<protein>
    <submittedName>
        <fullName evidence="1">Uncharacterized protein</fullName>
    </submittedName>
</protein>
<organism evidence="1 2">
    <name type="scientific">Edwardsiella tarda ATCC 23685</name>
    <dbReference type="NCBI Taxonomy" id="500638"/>
    <lineage>
        <taxon>Bacteria</taxon>
        <taxon>Pseudomonadati</taxon>
        <taxon>Pseudomonadota</taxon>
        <taxon>Gammaproteobacteria</taxon>
        <taxon>Enterobacterales</taxon>
        <taxon>Hafniaceae</taxon>
        <taxon>Edwardsiella</taxon>
    </lineage>
</organism>
<dbReference type="EMBL" id="ADGK01000273">
    <property type="protein sequence ID" value="EFE21631.1"/>
    <property type="molecule type" value="Genomic_DNA"/>
</dbReference>
<dbReference type="HOGENOM" id="CLU_3098307_0_0_6"/>
<sequence>MRRLAGDRQRCLPLPLWCHAHEHPNLLNGKHGVIFHRSRTFLRLVAVPRGW</sequence>
<evidence type="ECO:0000313" key="1">
    <source>
        <dbReference type="EMBL" id="EFE21631.1"/>
    </source>
</evidence>
<dbReference type="Proteomes" id="UP000003692">
    <property type="component" value="Unassembled WGS sequence"/>
</dbReference>
<dbReference type="AlphaFoldDB" id="D4F9D2"/>
<proteinExistence type="predicted"/>
<gene>
    <name evidence="1" type="ORF">EDWATA_03390</name>
</gene>
<comment type="caution">
    <text evidence="1">The sequence shown here is derived from an EMBL/GenBank/DDBJ whole genome shotgun (WGS) entry which is preliminary data.</text>
</comment>
<name>D4F9D2_EDWTA</name>
<evidence type="ECO:0000313" key="2">
    <source>
        <dbReference type="Proteomes" id="UP000003692"/>
    </source>
</evidence>
<accession>D4F9D2</accession>
<reference evidence="1 2" key="1">
    <citation type="submission" date="2010-02" db="EMBL/GenBank/DDBJ databases">
        <authorList>
            <person name="Weinstock G."/>
            <person name="Sodergren E."/>
            <person name="Clifton S."/>
            <person name="Fulton L."/>
            <person name="Fulton B."/>
            <person name="Courtney L."/>
            <person name="Fronick C."/>
            <person name="Harrison M."/>
            <person name="Strong C."/>
            <person name="Farmer C."/>
            <person name="Delahaunty K."/>
            <person name="Markovic C."/>
            <person name="Hall O."/>
            <person name="Minx P."/>
            <person name="Tomlinson C."/>
            <person name="Mitreva M."/>
            <person name="Nelson J."/>
            <person name="Hou S."/>
            <person name="Wollam A."/>
            <person name="Pepin K.H."/>
            <person name="Johnson M."/>
            <person name="Bhonagiri V."/>
            <person name="Zhang X."/>
            <person name="Suruliraj S."/>
            <person name="Warren W."/>
            <person name="Chinwalla A."/>
            <person name="Mardis E.R."/>
            <person name="Wilson R.K."/>
        </authorList>
    </citation>
    <scope>NUCLEOTIDE SEQUENCE [LARGE SCALE GENOMIC DNA]</scope>
    <source>
        <strain evidence="1 2">ATCC 23685</strain>
    </source>
</reference>